<evidence type="ECO:0000313" key="1">
    <source>
        <dbReference type="EMBL" id="KKN08954.1"/>
    </source>
</evidence>
<gene>
    <name evidence="1" type="ORF">LCGC14_1051430</name>
</gene>
<dbReference type="EMBL" id="LAZR01004399">
    <property type="protein sequence ID" value="KKN08954.1"/>
    <property type="molecule type" value="Genomic_DNA"/>
</dbReference>
<comment type="caution">
    <text evidence="1">The sequence shown here is derived from an EMBL/GenBank/DDBJ whole genome shotgun (WGS) entry which is preliminary data.</text>
</comment>
<sequence>MGYTVHIKDTTTGEVRTRHYDKDWDDPDLANYFWWTEGNFSCDCNRGAEFDRAGGLPEKVEEGDWEPCNTGPNRYTLEKIVTDDGTEVPDIPMPPL</sequence>
<reference evidence="1" key="1">
    <citation type="journal article" date="2015" name="Nature">
        <title>Complex archaea that bridge the gap between prokaryotes and eukaryotes.</title>
        <authorList>
            <person name="Spang A."/>
            <person name="Saw J.H."/>
            <person name="Jorgensen S.L."/>
            <person name="Zaremba-Niedzwiedzka K."/>
            <person name="Martijn J."/>
            <person name="Lind A.E."/>
            <person name="van Eijk R."/>
            <person name="Schleper C."/>
            <person name="Guy L."/>
            <person name="Ettema T.J."/>
        </authorList>
    </citation>
    <scope>NUCLEOTIDE SEQUENCE</scope>
</reference>
<name>A0A0F9MT59_9ZZZZ</name>
<proteinExistence type="predicted"/>
<accession>A0A0F9MT59</accession>
<dbReference type="AlphaFoldDB" id="A0A0F9MT59"/>
<protein>
    <submittedName>
        <fullName evidence="1">Uncharacterized protein</fullName>
    </submittedName>
</protein>
<organism evidence="1">
    <name type="scientific">marine sediment metagenome</name>
    <dbReference type="NCBI Taxonomy" id="412755"/>
    <lineage>
        <taxon>unclassified sequences</taxon>
        <taxon>metagenomes</taxon>
        <taxon>ecological metagenomes</taxon>
    </lineage>
</organism>